<evidence type="ECO:0000259" key="3">
    <source>
        <dbReference type="Pfam" id="PF02120"/>
    </source>
</evidence>
<keyword evidence="4" id="KW-0282">Flagellum</keyword>
<feature type="domain" description="Flagellar hook-length control protein-like C-terminal" evidence="3">
    <location>
        <begin position="324"/>
        <end position="403"/>
    </location>
</feature>
<keyword evidence="1" id="KW-0175">Coiled coil</keyword>
<dbReference type="InterPro" id="IPR021136">
    <property type="entry name" value="Flagellar_hook_control-like_C"/>
</dbReference>
<dbReference type="Gene3D" id="3.30.750.140">
    <property type="match status" value="1"/>
</dbReference>
<proteinExistence type="predicted"/>
<dbReference type="CDD" id="cd17470">
    <property type="entry name" value="T3SS_Flik_C"/>
    <property type="match status" value="1"/>
</dbReference>
<gene>
    <name evidence="4" type="ORF">CLPUN_34640</name>
</gene>
<feature type="region of interest" description="Disordered" evidence="2">
    <location>
        <begin position="241"/>
        <end position="266"/>
    </location>
</feature>
<keyword evidence="5" id="KW-1185">Reference proteome</keyword>
<keyword evidence="4" id="KW-0969">Cilium</keyword>
<dbReference type="Pfam" id="PF02120">
    <property type="entry name" value="Flg_hook"/>
    <property type="match status" value="1"/>
</dbReference>
<sequence length="456" mass="50608">MVTATKTTVNSQSSSLDFLSKTSKLNFSDRVGSDVYKTENNKVISKSESSKSEDFKDVLTSKVNYKEDDQQRVSGNNETKDMTKIDEVKEELKELEDDSKAASKDDVDDILNQLLNLLAKLGINGEELKKDGELNAEALKNIIKDINENISSSNSLSATMEKLMELMKNNSVKEALDDNSLKSIQSILSNLSSNITDDTAETKDVKNSIKNLMSEISNIIENKQNTKVLTLEDMLKNYSQDNKEGSFESESNKSDTSETAKNNKEVSKEDKFLNSLLDDKNDNSLNKINLFASRTQVGQNQGVDTVRGLTINKATFANDLIKDVKFMSTNAMKELTVKINPGDLGEITIKLIQEDGVMKANLKANSKEATALLSQNLADIKKQLTEQNIKIADVNIELYQEDTTFFSEQGFGRQLSEEKGKSGNDNSNTIGNVVGIEEELNNNNITSDDNNIEFFA</sequence>
<organism evidence="4 5">
    <name type="scientific">Clostridium puniceum</name>
    <dbReference type="NCBI Taxonomy" id="29367"/>
    <lineage>
        <taxon>Bacteria</taxon>
        <taxon>Bacillati</taxon>
        <taxon>Bacillota</taxon>
        <taxon>Clostridia</taxon>
        <taxon>Eubacteriales</taxon>
        <taxon>Clostridiaceae</taxon>
        <taxon>Clostridium</taxon>
    </lineage>
</organism>
<name>A0A1S8TB67_9CLOT</name>
<dbReference type="AlphaFoldDB" id="A0A1S8TB67"/>
<dbReference type="InterPro" id="IPR038610">
    <property type="entry name" value="FliK-like_C_sf"/>
</dbReference>
<dbReference type="OrthoDB" id="1934566at2"/>
<dbReference type="RefSeq" id="WP_077848489.1">
    <property type="nucleotide sequence ID" value="NZ_LZZM01000190.1"/>
</dbReference>
<evidence type="ECO:0000256" key="2">
    <source>
        <dbReference type="SAM" id="MobiDB-lite"/>
    </source>
</evidence>
<keyword evidence="4" id="KW-0966">Cell projection</keyword>
<dbReference type="Proteomes" id="UP000190890">
    <property type="component" value="Unassembled WGS sequence"/>
</dbReference>
<comment type="caution">
    <text evidence="4">The sequence shown here is derived from an EMBL/GenBank/DDBJ whole genome shotgun (WGS) entry which is preliminary data.</text>
</comment>
<evidence type="ECO:0000313" key="5">
    <source>
        <dbReference type="Proteomes" id="UP000190890"/>
    </source>
</evidence>
<accession>A0A1S8TB67</accession>
<reference evidence="4 5" key="1">
    <citation type="submission" date="2016-05" db="EMBL/GenBank/DDBJ databases">
        <title>Microbial solvent formation.</title>
        <authorList>
            <person name="Poehlein A."/>
            <person name="Montoya Solano J.D."/>
            <person name="Flitsch S."/>
            <person name="Krabben P."/>
            <person name="Duerre P."/>
            <person name="Daniel R."/>
        </authorList>
    </citation>
    <scope>NUCLEOTIDE SEQUENCE [LARGE SCALE GENOMIC DNA]</scope>
    <source>
        <strain evidence="4 5">DSM 2619</strain>
    </source>
</reference>
<protein>
    <submittedName>
        <fullName evidence="4">Flagellar hook-length control protein FliK</fullName>
    </submittedName>
</protein>
<dbReference type="STRING" id="29367.CLPUN_34640"/>
<feature type="coiled-coil region" evidence="1">
    <location>
        <begin position="78"/>
        <end position="105"/>
    </location>
</feature>
<evidence type="ECO:0000313" key="4">
    <source>
        <dbReference type="EMBL" id="OOM75027.1"/>
    </source>
</evidence>
<dbReference type="EMBL" id="LZZM01000190">
    <property type="protein sequence ID" value="OOM75027.1"/>
    <property type="molecule type" value="Genomic_DNA"/>
</dbReference>
<evidence type="ECO:0000256" key="1">
    <source>
        <dbReference type="SAM" id="Coils"/>
    </source>
</evidence>